<evidence type="ECO:0000256" key="1">
    <source>
        <dbReference type="SAM" id="MobiDB-lite"/>
    </source>
</evidence>
<accession>A0A9P5CP51</accession>
<dbReference type="Proteomes" id="UP000803844">
    <property type="component" value="Unassembled WGS sequence"/>
</dbReference>
<sequence length="179" mass="20099">MAAPATKTLHDLNGTWSLNKTLSDDVSPALELQGVGWLTRKAIGLASVTLHVKQYVSEDGKEHVDIEQTATGGLKGTSEHREMDGQPREHKDWLFGRVSGRSEFVTEIPGGDAFLLSNWEEGTSEWLLNSVDSLDNGWTARQTWGFQQVKGERRYVRNVVVEKGEKRAEIRMVYDWIAT</sequence>
<dbReference type="RefSeq" id="XP_040775772.1">
    <property type="nucleotide sequence ID" value="XM_040919685.1"/>
</dbReference>
<proteinExistence type="predicted"/>
<gene>
    <name evidence="2" type="ORF">M406DRAFT_322738</name>
</gene>
<dbReference type="PANTHER" id="PTHR38115:SF1">
    <property type="entry name" value="LIPOCALIN-LIKE DOMAIN-CONTAINING PROTEIN"/>
    <property type="match status" value="1"/>
</dbReference>
<dbReference type="AlphaFoldDB" id="A0A9P5CP51"/>
<dbReference type="InterPro" id="IPR053037">
    <property type="entry name" value="Pericyclase_pydY-like"/>
</dbReference>
<dbReference type="GeneID" id="63836814"/>
<feature type="region of interest" description="Disordered" evidence="1">
    <location>
        <begin position="66"/>
        <end position="89"/>
    </location>
</feature>
<dbReference type="PANTHER" id="PTHR38115">
    <property type="entry name" value="LIPOCALIN-LIKE DOMAIN-CONTAINING PROTEIN"/>
    <property type="match status" value="1"/>
</dbReference>
<evidence type="ECO:0000313" key="3">
    <source>
        <dbReference type="Proteomes" id="UP000803844"/>
    </source>
</evidence>
<protein>
    <recommendedName>
        <fullName evidence="4">LCCL domain-containing protein</fullName>
    </recommendedName>
</protein>
<evidence type="ECO:0008006" key="4">
    <source>
        <dbReference type="Google" id="ProtNLM"/>
    </source>
</evidence>
<evidence type="ECO:0000313" key="2">
    <source>
        <dbReference type="EMBL" id="KAF3764811.1"/>
    </source>
</evidence>
<organism evidence="2 3">
    <name type="scientific">Cryphonectria parasitica (strain ATCC 38755 / EP155)</name>
    <dbReference type="NCBI Taxonomy" id="660469"/>
    <lineage>
        <taxon>Eukaryota</taxon>
        <taxon>Fungi</taxon>
        <taxon>Dikarya</taxon>
        <taxon>Ascomycota</taxon>
        <taxon>Pezizomycotina</taxon>
        <taxon>Sordariomycetes</taxon>
        <taxon>Sordariomycetidae</taxon>
        <taxon>Diaporthales</taxon>
        <taxon>Cryphonectriaceae</taxon>
        <taxon>Cryphonectria-Endothia species complex</taxon>
        <taxon>Cryphonectria</taxon>
    </lineage>
</organism>
<feature type="compositionally biased region" description="Basic and acidic residues" evidence="1">
    <location>
        <begin position="77"/>
        <end position="89"/>
    </location>
</feature>
<dbReference type="EMBL" id="MU032348">
    <property type="protein sequence ID" value="KAF3764811.1"/>
    <property type="molecule type" value="Genomic_DNA"/>
</dbReference>
<reference evidence="2" key="1">
    <citation type="journal article" date="2020" name="Phytopathology">
        <title>Genome sequence of the chestnut blight fungus Cryphonectria parasitica EP155: A fundamental resource for an archetypical invasive plant pathogen.</title>
        <authorList>
            <person name="Crouch J.A."/>
            <person name="Dawe A."/>
            <person name="Aerts A."/>
            <person name="Barry K."/>
            <person name="Churchill A.C.L."/>
            <person name="Grimwood J."/>
            <person name="Hillman B."/>
            <person name="Milgroom M.G."/>
            <person name="Pangilinan J."/>
            <person name="Smith M."/>
            <person name="Salamov A."/>
            <person name="Schmutz J."/>
            <person name="Yadav J."/>
            <person name="Grigoriev I.V."/>
            <person name="Nuss D."/>
        </authorList>
    </citation>
    <scope>NUCLEOTIDE SEQUENCE</scope>
    <source>
        <strain evidence="2">EP155</strain>
    </source>
</reference>
<keyword evidence="3" id="KW-1185">Reference proteome</keyword>
<name>A0A9P5CP51_CRYP1</name>
<dbReference type="OrthoDB" id="425354at2759"/>
<comment type="caution">
    <text evidence="2">The sequence shown here is derived from an EMBL/GenBank/DDBJ whole genome shotgun (WGS) entry which is preliminary data.</text>
</comment>